<name>A0ABQ9B0R8_9ROSI</name>
<keyword evidence="2" id="KW-1185">Reference proteome</keyword>
<protein>
    <submittedName>
        <fullName evidence="1">Uncharacterized protein</fullName>
    </submittedName>
</protein>
<evidence type="ECO:0000313" key="2">
    <source>
        <dbReference type="Proteomes" id="UP001141253"/>
    </source>
</evidence>
<dbReference type="EMBL" id="JAPFFI010000014">
    <property type="protein sequence ID" value="KAJ6366636.1"/>
    <property type="molecule type" value="Genomic_DNA"/>
</dbReference>
<accession>A0ABQ9B0R8</accession>
<sequence length="72" mass="8691">MPTKHLLLSLRETKRERERVTYWVNSSRGGSLWHNHKKPPTMKAQSHMPKYHGLLSKTYWPKYHGLLSKTYW</sequence>
<comment type="caution">
    <text evidence="1">The sequence shown here is derived from an EMBL/GenBank/DDBJ whole genome shotgun (WGS) entry which is preliminary data.</text>
</comment>
<dbReference type="Proteomes" id="UP001141253">
    <property type="component" value="Chromosome 7"/>
</dbReference>
<reference evidence="1" key="2">
    <citation type="journal article" date="2023" name="Int. J. Mol. Sci.">
        <title>De Novo Assembly and Annotation of 11 Diverse Shrub Willow (Salix) Genomes Reveals Novel Gene Organization in Sex-Linked Regions.</title>
        <authorList>
            <person name="Hyden B."/>
            <person name="Feng K."/>
            <person name="Yates T.B."/>
            <person name="Jawdy S."/>
            <person name="Cereghino C."/>
            <person name="Smart L.B."/>
            <person name="Muchero W."/>
        </authorList>
    </citation>
    <scope>NUCLEOTIDE SEQUENCE</scope>
    <source>
        <tissue evidence="1">Shoot tip</tissue>
    </source>
</reference>
<proteinExistence type="predicted"/>
<gene>
    <name evidence="1" type="ORF">OIU77_003090</name>
</gene>
<evidence type="ECO:0000313" key="1">
    <source>
        <dbReference type="EMBL" id="KAJ6366636.1"/>
    </source>
</evidence>
<reference evidence="1" key="1">
    <citation type="submission" date="2022-10" db="EMBL/GenBank/DDBJ databases">
        <authorList>
            <person name="Hyden B.L."/>
            <person name="Feng K."/>
            <person name="Yates T."/>
            <person name="Jawdy S."/>
            <person name="Smart L.B."/>
            <person name="Muchero W."/>
        </authorList>
    </citation>
    <scope>NUCLEOTIDE SEQUENCE</scope>
    <source>
        <tissue evidence="1">Shoot tip</tissue>
    </source>
</reference>
<organism evidence="1 2">
    <name type="scientific">Salix suchowensis</name>
    <dbReference type="NCBI Taxonomy" id="1278906"/>
    <lineage>
        <taxon>Eukaryota</taxon>
        <taxon>Viridiplantae</taxon>
        <taxon>Streptophyta</taxon>
        <taxon>Embryophyta</taxon>
        <taxon>Tracheophyta</taxon>
        <taxon>Spermatophyta</taxon>
        <taxon>Magnoliopsida</taxon>
        <taxon>eudicotyledons</taxon>
        <taxon>Gunneridae</taxon>
        <taxon>Pentapetalae</taxon>
        <taxon>rosids</taxon>
        <taxon>fabids</taxon>
        <taxon>Malpighiales</taxon>
        <taxon>Salicaceae</taxon>
        <taxon>Saliceae</taxon>
        <taxon>Salix</taxon>
    </lineage>
</organism>